<accession>A0ABS4VML7</accession>
<sequence>MSATYAYDERPAGGHPLAPGAAPAAIRAALLPTDQDAFDAAYAAALAASRESLDLGELFQTLEHWRRLALLQRDPENFARMVRRVAETLSGEPVPDGEPFELTRAKAGL</sequence>
<dbReference type="InterPro" id="IPR046214">
    <property type="entry name" value="DUF6247"/>
</dbReference>
<keyword evidence="3" id="KW-1185">Reference proteome</keyword>
<name>A0ABS4VML7_9PSEU</name>
<dbReference type="Proteomes" id="UP001519295">
    <property type="component" value="Unassembled WGS sequence"/>
</dbReference>
<evidence type="ECO:0000313" key="3">
    <source>
        <dbReference type="Proteomes" id="UP001519295"/>
    </source>
</evidence>
<gene>
    <name evidence="2" type="ORF">JOF36_000857</name>
</gene>
<evidence type="ECO:0000313" key="2">
    <source>
        <dbReference type="EMBL" id="MBP2365161.1"/>
    </source>
</evidence>
<organism evidence="2 3">
    <name type="scientific">Pseudonocardia parietis</name>
    <dbReference type="NCBI Taxonomy" id="570936"/>
    <lineage>
        <taxon>Bacteria</taxon>
        <taxon>Bacillati</taxon>
        <taxon>Actinomycetota</taxon>
        <taxon>Actinomycetes</taxon>
        <taxon>Pseudonocardiales</taxon>
        <taxon>Pseudonocardiaceae</taxon>
        <taxon>Pseudonocardia</taxon>
    </lineage>
</organism>
<proteinExistence type="predicted"/>
<reference evidence="2 3" key="1">
    <citation type="submission" date="2021-03" db="EMBL/GenBank/DDBJ databases">
        <title>Sequencing the genomes of 1000 actinobacteria strains.</title>
        <authorList>
            <person name="Klenk H.-P."/>
        </authorList>
    </citation>
    <scope>NUCLEOTIDE SEQUENCE [LARGE SCALE GENOMIC DNA]</scope>
    <source>
        <strain evidence="2 3">DSM 45256</strain>
    </source>
</reference>
<protein>
    <submittedName>
        <fullName evidence="2">Uncharacterized protein</fullName>
    </submittedName>
</protein>
<dbReference type="EMBL" id="JAGINU010000001">
    <property type="protein sequence ID" value="MBP2365161.1"/>
    <property type="molecule type" value="Genomic_DNA"/>
</dbReference>
<feature type="region of interest" description="Disordered" evidence="1">
    <location>
        <begin position="90"/>
        <end position="109"/>
    </location>
</feature>
<comment type="caution">
    <text evidence="2">The sequence shown here is derived from an EMBL/GenBank/DDBJ whole genome shotgun (WGS) entry which is preliminary data.</text>
</comment>
<evidence type="ECO:0000256" key="1">
    <source>
        <dbReference type="SAM" id="MobiDB-lite"/>
    </source>
</evidence>
<dbReference type="RefSeq" id="WP_210025103.1">
    <property type="nucleotide sequence ID" value="NZ_JAGINU010000001.1"/>
</dbReference>
<dbReference type="Pfam" id="PF19760">
    <property type="entry name" value="DUF6247"/>
    <property type="match status" value="1"/>
</dbReference>